<proteinExistence type="inferred from homology"/>
<evidence type="ECO:0000256" key="3">
    <source>
        <dbReference type="RuleBase" id="RU000363"/>
    </source>
</evidence>
<dbReference type="SUPFAM" id="SSF51735">
    <property type="entry name" value="NAD(P)-binding Rossmann-fold domains"/>
    <property type="match status" value="1"/>
</dbReference>
<dbReference type="OrthoDB" id="1274115at2759"/>
<dbReference type="InterPro" id="IPR036291">
    <property type="entry name" value="NAD(P)-bd_dom_sf"/>
</dbReference>
<dbReference type="KEGG" id="pchm:VFPPC_09683"/>
<dbReference type="PANTHER" id="PTHR43976">
    <property type="entry name" value="SHORT CHAIN DEHYDROGENASE"/>
    <property type="match status" value="1"/>
</dbReference>
<evidence type="ECO:0000256" key="1">
    <source>
        <dbReference type="ARBA" id="ARBA00006484"/>
    </source>
</evidence>
<dbReference type="EMBL" id="LSBJ02000006">
    <property type="protein sequence ID" value="OAQ63663.1"/>
    <property type="molecule type" value="Genomic_DNA"/>
</dbReference>
<dbReference type="PRINTS" id="PR00080">
    <property type="entry name" value="SDRFAMILY"/>
</dbReference>
<accession>A0A179FF25</accession>
<dbReference type="PRINTS" id="PR00081">
    <property type="entry name" value="GDHRDH"/>
</dbReference>
<dbReference type="InterPro" id="IPR051911">
    <property type="entry name" value="SDR_oxidoreductase"/>
</dbReference>
<reference evidence="4 5" key="1">
    <citation type="journal article" date="2016" name="PLoS Pathog.">
        <title>Biosynthesis of antibiotic leucinostatins in bio-control fungus Purpureocillium lilacinum and their inhibition on phytophthora revealed by genome mining.</title>
        <authorList>
            <person name="Wang G."/>
            <person name="Liu Z."/>
            <person name="Lin R."/>
            <person name="Li E."/>
            <person name="Mao Z."/>
            <person name="Ling J."/>
            <person name="Yang Y."/>
            <person name="Yin W.B."/>
            <person name="Xie B."/>
        </authorList>
    </citation>
    <scope>NUCLEOTIDE SEQUENCE [LARGE SCALE GENOMIC DNA]</scope>
    <source>
        <strain evidence="4">170</strain>
    </source>
</reference>
<dbReference type="STRING" id="1380566.A0A179FF25"/>
<protein>
    <submittedName>
        <fullName evidence="4">3-oxoacyl-(Acyl-carrier-protein) reductase</fullName>
    </submittedName>
</protein>
<organism evidence="4 5">
    <name type="scientific">Pochonia chlamydosporia 170</name>
    <dbReference type="NCBI Taxonomy" id="1380566"/>
    <lineage>
        <taxon>Eukaryota</taxon>
        <taxon>Fungi</taxon>
        <taxon>Dikarya</taxon>
        <taxon>Ascomycota</taxon>
        <taxon>Pezizomycotina</taxon>
        <taxon>Sordariomycetes</taxon>
        <taxon>Hypocreomycetidae</taxon>
        <taxon>Hypocreales</taxon>
        <taxon>Clavicipitaceae</taxon>
        <taxon>Pochonia</taxon>
    </lineage>
</organism>
<dbReference type="InterPro" id="IPR002347">
    <property type="entry name" value="SDR_fam"/>
</dbReference>
<dbReference type="CDD" id="cd05374">
    <property type="entry name" value="17beta-HSD-like_SDR_c"/>
    <property type="match status" value="1"/>
</dbReference>
<dbReference type="GO" id="GO:0016491">
    <property type="term" value="F:oxidoreductase activity"/>
    <property type="evidence" value="ECO:0007669"/>
    <property type="project" value="UniProtKB-KW"/>
</dbReference>
<keyword evidence="2" id="KW-0560">Oxidoreductase</keyword>
<evidence type="ECO:0000313" key="4">
    <source>
        <dbReference type="EMBL" id="OAQ63663.1"/>
    </source>
</evidence>
<dbReference type="RefSeq" id="XP_018141243.1">
    <property type="nucleotide sequence ID" value="XM_018288178.1"/>
</dbReference>
<dbReference type="Gene3D" id="3.40.50.720">
    <property type="entry name" value="NAD(P)-binding Rossmann-like Domain"/>
    <property type="match status" value="1"/>
</dbReference>
<dbReference type="GeneID" id="28852172"/>
<keyword evidence="5" id="KW-1185">Reference proteome</keyword>
<dbReference type="PANTHER" id="PTHR43976:SF16">
    <property type="entry name" value="SHORT-CHAIN DEHYDROGENASE_REDUCTASE FAMILY PROTEIN"/>
    <property type="match status" value="1"/>
</dbReference>
<dbReference type="Proteomes" id="UP000078397">
    <property type="component" value="Unassembled WGS sequence"/>
</dbReference>
<gene>
    <name evidence="4" type="ORF">VFPPC_09683</name>
</gene>
<dbReference type="Pfam" id="PF00106">
    <property type="entry name" value="adh_short"/>
    <property type="match status" value="1"/>
</dbReference>
<sequence>MSPQVWLVTGATSGIGAAIVDYALSQGDKVIASGRNAQNRLGHLQSENLAILELDISADSTEISKQVKSAWNTFGHIDILINNAGMSAMKSAEESSEEFVNNMFQVNLFGHMRVTQAILPFFRAQGHGCIAFTSSSTAWAPLPFMAHYAASKAALSAYVEGLYKEVRPLGIRCVAFECGGFPTNLGQPRGPADAGFGSVKPSIEAYGPTFDSLMGKFATNPSAHMPGDIKKAAATVFDVVKRQGVVLSKPWAVRVLLGSDAMGSAKQKCEEQLALIEILKDVSVGTDRDGADGATANKELFSFTTILE</sequence>
<evidence type="ECO:0000313" key="5">
    <source>
        <dbReference type="Proteomes" id="UP000078397"/>
    </source>
</evidence>
<comment type="similarity">
    <text evidence="1 3">Belongs to the short-chain dehydrogenases/reductases (SDR) family.</text>
</comment>
<name>A0A179FF25_METCM</name>
<comment type="caution">
    <text evidence="4">The sequence shown here is derived from an EMBL/GenBank/DDBJ whole genome shotgun (WGS) entry which is preliminary data.</text>
</comment>
<dbReference type="AlphaFoldDB" id="A0A179FF25"/>
<evidence type="ECO:0000256" key="2">
    <source>
        <dbReference type="ARBA" id="ARBA00023002"/>
    </source>
</evidence>